<proteinExistence type="predicted"/>
<evidence type="ECO:0000313" key="3">
    <source>
        <dbReference type="EMBL" id="WXK78646.1"/>
    </source>
</evidence>
<gene>
    <name evidence="3" type="ORF">WAB15_23135</name>
</gene>
<protein>
    <submittedName>
        <fullName evidence="3">Uncharacterized protein</fullName>
    </submittedName>
</protein>
<dbReference type="RefSeq" id="WP_399149470.1">
    <property type="nucleotide sequence ID" value="NZ_CP147982.1"/>
</dbReference>
<feature type="compositionally biased region" description="Low complexity" evidence="1">
    <location>
        <begin position="59"/>
        <end position="68"/>
    </location>
</feature>
<evidence type="ECO:0000313" key="4">
    <source>
        <dbReference type="Proteomes" id="UP001626628"/>
    </source>
</evidence>
<feature type="compositionally biased region" description="Basic and acidic residues" evidence="1">
    <location>
        <begin position="141"/>
        <end position="155"/>
    </location>
</feature>
<dbReference type="EMBL" id="CP147982">
    <property type="protein sequence ID" value="WXK78646.1"/>
    <property type="molecule type" value="Genomic_DNA"/>
</dbReference>
<feature type="compositionally biased region" description="Pro residues" evidence="1">
    <location>
        <begin position="125"/>
        <end position="135"/>
    </location>
</feature>
<name>A0ABZ2QT88_9ACTN</name>
<keyword evidence="4" id="KW-1185">Reference proteome</keyword>
<feature type="region of interest" description="Disordered" evidence="1">
    <location>
        <begin position="188"/>
        <end position="211"/>
    </location>
</feature>
<feature type="compositionally biased region" description="Polar residues" evidence="1">
    <location>
        <begin position="195"/>
        <end position="211"/>
    </location>
</feature>
<evidence type="ECO:0000256" key="2">
    <source>
        <dbReference type="SAM" id="SignalP"/>
    </source>
</evidence>
<feature type="signal peptide" evidence="2">
    <location>
        <begin position="1"/>
        <end position="27"/>
    </location>
</feature>
<accession>A0ABZ2QT88</accession>
<feature type="compositionally biased region" description="Pro residues" evidence="1">
    <location>
        <begin position="88"/>
        <end position="107"/>
    </location>
</feature>
<feature type="region of interest" description="Disordered" evidence="1">
    <location>
        <begin position="40"/>
        <end position="157"/>
    </location>
</feature>
<feature type="chain" id="PRO_5045624564" evidence="2">
    <location>
        <begin position="28"/>
        <end position="211"/>
    </location>
</feature>
<reference evidence="3 4" key="1">
    <citation type="submission" date="2024-03" db="EMBL/GenBank/DDBJ databases">
        <title>The complete genome of Streptomyces sirii sp.nov.</title>
        <authorList>
            <person name="Zakalyukina Y.V."/>
            <person name="Belik A.R."/>
            <person name="Biryukov M.V."/>
            <person name="Baturina O.A."/>
            <person name="Kabilov M.R."/>
        </authorList>
    </citation>
    <scope>NUCLEOTIDE SEQUENCE [LARGE SCALE GENOMIC DNA]</scope>
    <source>
        <strain evidence="3 4">BP-8</strain>
    </source>
</reference>
<dbReference type="Proteomes" id="UP001626628">
    <property type="component" value="Chromosome"/>
</dbReference>
<keyword evidence="2" id="KW-0732">Signal</keyword>
<feature type="compositionally biased region" description="Low complexity" evidence="1">
    <location>
        <begin position="40"/>
        <end position="50"/>
    </location>
</feature>
<feature type="compositionally biased region" description="Pro residues" evidence="1">
    <location>
        <begin position="69"/>
        <end position="79"/>
    </location>
</feature>
<evidence type="ECO:0000256" key="1">
    <source>
        <dbReference type="SAM" id="MobiDB-lite"/>
    </source>
</evidence>
<organism evidence="3 4">
    <name type="scientific">Streptomyces sirii</name>
    <dbReference type="NCBI Taxonomy" id="3127701"/>
    <lineage>
        <taxon>Bacteria</taxon>
        <taxon>Bacillati</taxon>
        <taxon>Actinomycetota</taxon>
        <taxon>Actinomycetes</taxon>
        <taxon>Kitasatosporales</taxon>
        <taxon>Streptomycetaceae</taxon>
        <taxon>Streptomyces</taxon>
    </lineage>
</organism>
<sequence length="211" mass="20909">MRKLQQVAIVVAAVGALSTFGAGVSFADGGPQVTAWAVSQSAAGATAQGGSPHGGYGHQAAPQAVTPQAPAPQAAPQPAPQAQAPAPQVAPQPAPQAPAPQAAPQPAPQAVAPQAPAPQAQAPQAPAPQAAPQPEPQASYPKDKDKDKGDKHIDLKQMTSCRSHDLNVDILGQVGLLNGALGNALNGEGDPGAQRTKQGSSMGCNNNALGK</sequence>
<feature type="compositionally biased region" description="Low complexity" evidence="1">
    <location>
        <begin position="108"/>
        <end position="124"/>
    </location>
</feature>